<dbReference type="Proteomes" id="UP001470230">
    <property type="component" value="Unassembled WGS sequence"/>
</dbReference>
<keyword evidence="1" id="KW-0472">Membrane</keyword>
<organism evidence="2 3">
    <name type="scientific">Tritrichomonas musculus</name>
    <dbReference type="NCBI Taxonomy" id="1915356"/>
    <lineage>
        <taxon>Eukaryota</taxon>
        <taxon>Metamonada</taxon>
        <taxon>Parabasalia</taxon>
        <taxon>Tritrichomonadida</taxon>
        <taxon>Tritrichomonadidae</taxon>
        <taxon>Tritrichomonas</taxon>
    </lineage>
</organism>
<dbReference type="PROSITE" id="PS51257">
    <property type="entry name" value="PROKAR_LIPOPROTEIN"/>
    <property type="match status" value="1"/>
</dbReference>
<keyword evidence="1" id="KW-1133">Transmembrane helix</keyword>
<feature type="transmembrane region" description="Helical" evidence="1">
    <location>
        <begin position="117"/>
        <end position="136"/>
    </location>
</feature>
<evidence type="ECO:0000313" key="3">
    <source>
        <dbReference type="Proteomes" id="UP001470230"/>
    </source>
</evidence>
<gene>
    <name evidence="2" type="ORF">M9Y10_005893</name>
</gene>
<reference evidence="2 3" key="1">
    <citation type="submission" date="2024-04" db="EMBL/GenBank/DDBJ databases">
        <title>Tritrichomonas musculus Genome.</title>
        <authorList>
            <person name="Alves-Ferreira E."/>
            <person name="Grigg M."/>
            <person name="Lorenzi H."/>
            <person name="Galac M."/>
        </authorList>
    </citation>
    <scope>NUCLEOTIDE SEQUENCE [LARGE SCALE GENOMIC DNA]</scope>
    <source>
        <strain evidence="2 3">EAF2021</strain>
    </source>
</reference>
<feature type="transmembrane region" description="Helical" evidence="1">
    <location>
        <begin position="57"/>
        <end position="79"/>
    </location>
</feature>
<keyword evidence="3" id="KW-1185">Reference proteome</keyword>
<sequence length="143" mass="16301">MRNRQYESKITIIIHLFTSACLIFNAVCDIYFLSKNEFSWSIKIGKNIKSSSLNTGYYINISALLWMITAVFFAFAEICMICKVSFFYNSFFGGFLRPFIYLAMGIINFGICNDLGIIAGVFIMVMAIVWLILNAFSISAHDF</sequence>
<evidence type="ECO:0000313" key="2">
    <source>
        <dbReference type="EMBL" id="KAK8875718.1"/>
    </source>
</evidence>
<dbReference type="EMBL" id="JAPFFF010000012">
    <property type="protein sequence ID" value="KAK8875718.1"/>
    <property type="molecule type" value="Genomic_DNA"/>
</dbReference>
<feature type="transmembrane region" description="Helical" evidence="1">
    <location>
        <begin position="86"/>
        <end position="111"/>
    </location>
</feature>
<proteinExistence type="predicted"/>
<accession>A0ABR2JDW6</accession>
<protein>
    <submittedName>
        <fullName evidence="2">Uncharacterized protein</fullName>
    </submittedName>
</protein>
<evidence type="ECO:0000256" key="1">
    <source>
        <dbReference type="SAM" id="Phobius"/>
    </source>
</evidence>
<keyword evidence="1" id="KW-0812">Transmembrane</keyword>
<comment type="caution">
    <text evidence="2">The sequence shown here is derived from an EMBL/GenBank/DDBJ whole genome shotgun (WGS) entry which is preliminary data.</text>
</comment>
<name>A0ABR2JDW6_9EUKA</name>
<feature type="transmembrane region" description="Helical" evidence="1">
    <location>
        <begin position="12"/>
        <end position="33"/>
    </location>
</feature>